<evidence type="ECO:0000256" key="9">
    <source>
        <dbReference type="ARBA" id="ARBA00022692"/>
    </source>
</evidence>
<dbReference type="InterPro" id="IPR043130">
    <property type="entry name" value="CDP-OH_PTrfase_TM_dom"/>
</dbReference>
<evidence type="ECO:0000256" key="5">
    <source>
        <dbReference type="ARBA" id="ARBA00013170"/>
    </source>
</evidence>
<evidence type="ECO:0000256" key="13">
    <source>
        <dbReference type="ARBA" id="ARBA00023209"/>
    </source>
</evidence>
<accession>A0ABQ1E4E4</accession>
<feature type="transmembrane region" description="Helical" evidence="18">
    <location>
        <begin position="161"/>
        <end position="186"/>
    </location>
</feature>
<keyword evidence="20" id="KW-1185">Reference proteome</keyword>
<evidence type="ECO:0000256" key="14">
    <source>
        <dbReference type="ARBA" id="ARBA00023264"/>
    </source>
</evidence>
<keyword evidence="11" id="KW-0443">Lipid metabolism</keyword>
<evidence type="ECO:0000256" key="4">
    <source>
        <dbReference type="ARBA" id="ARBA00010441"/>
    </source>
</evidence>
<feature type="transmembrane region" description="Helical" evidence="18">
    <location>
        <begin position="30"/>
        <end position="51"/>
    </location>
</feature>
<sequence length="196" mass="21753">MNLANKLTLIRIFLVPFFLVFIAFRDLTYSTFIATFIFILASLTDKLDGYIARSRNQITRFGKLMDPLADKLLVTSALISLVELHVIPSWAAVIIIAREFAVSGLRTIAASDGTVIAASWWGKIKTVIQIVAIILLLLKVNIGSSKYLTDLVDKHSWMNNFFAIVPTIALYIAVIVTILSGVDYFVKNKGAINTDK</sequence>
<dbReference type="RefSeq" id="WP_206867651.1">
    <property type="nucleotide sequence ID" value="NZ_BMBA01000001.1"/>
</dbReference>
<protein>
    <recommendedName>
        <fullName evidence="6 16">CDP-diacylglycerol--glycerol-3-phosphate 3-phosphatidyltransferase</fullName>
        <ecNumber evidence="5 16">2.7.8.5</ecNumber>
    </recommendedName>
</protein>
<dbReference type="Proteomes" id="UP000663802">
    <property type="component" value="Unassembled WGS sequence"/>
</dbReference>
<reference evidence="19 20" key="1">
    <citation type="journal article" date="2021" name="Int. J. Syst. Evol. Microbiol.">
        <title>Clostridium zeae sp. nov., isolated from corn silage.</title>
        <authorList>
            <person name="Kobayashi H."/>
            <person name="Tanizawa Y."/>
            <person name="Yagura M."/>
            <person name="Sakamoto M."/>
            <person name="Ohkuma M."/>
            <person name="Tohno M."/>
        </authorList>
    </citation>
    <scope>NUCLEOTIDE SEQUENCE [LARGE SCALE GENOMIC DNA]</scope>
    <source>
        <strain evidence="19 20">CSC2</strain>
    </source>
</reference>
<evidence type="ECO:0000256" key="15">
    <source>
        <dbReference type="ARBA" id="ARBA00048586"/>
    </source>
</evidence>
<comment type="catalytic activity">
    <reaction evidence="15">
        <text>a CDP-1,2-diacyl-sn-glycerol + sn-glycerol 3-phosphate = a 1,2-diacyl-sn-glycero-3-phospho-(1'-sn-glycero-3'-phosphate) + CMP + H(+)</text>
        <dbReference type="Rhea" id="RHEA:12593"/>
        <dbReference type="ChEBI" id="CHEBI:15378"/>
        <dbReference type="ChEBI" id="CHEBI:57597"/>
        <dbReference type="ChEBI" id="CHEBI:58332"/>
        <dbReference type="ChEBI" id="CHEBI:60110"/>
        <dbReference type="ChEBI" id="CHEBI:60377"/>
        <dbReference type="EC" id="2.7.8.5"/>
    </reaction>
</comment>
<keyword evidence="12 18" id="KW-0472">Membrane</keyword>
<keyword evidence="7" id="KW-0444">Lipid biosynthesis</keyword>
<dbReference type="InterPro" id="IPR000462">
    <property type="entry name" value="CDP-OH_P_trans"/>
</dbReference>
<evidence type="ECO:0000256" key="3">
    <source>
        <dbReference type="ARBA" id="ARBA00005042"/>
    </source>
</evidence>
<keyword evidence="13" id="KW-0594">Phospholipid biosynthesis</keyword>
<evidence type="ECO:0000256" key="10">
    <source>
        <dbReference type="ARBA" id="ARBA00022989"/>
    </source>
</evidence>
<evidence type="ECO:0000256" key="8">
    <source>
        <dbReference type="ARBA" id="ARBA00022679"/>
    </source>
</evidence>
<name>A0ABQ1E4E4_9CLOT</name>
<evidence type="ECO:0000313" key="19">
    <source>
        <dbReference type="EMBL" id="GFZ29619.1"/>
    </source>
</evidence>
<dbReference type="PANTHER" id="PTHR14269">
    <property type="entry name" value="CDP-DIACYLGLYCEROL--GLYCEROL-3-PHOSPHATE 3-PHOSPHATIDYLTRANSFERASE-RELATED"/>
    <property type="match status" value="1"/>
</dbReference>
<evidence type="ECO:0000256" key="1">
    <source>
        <dbReference type="ARBA" id="ARBA00003973"/>
    </source>
</evidence>
<evidence type="ECO:0000256" key="12">
    <source>
        <dbReference type="ARBA" id="ARBA00023136"/>
    </source>
</evidence>
<organism evidence="19 20">
    <name type="scientific">Clostridium zeae</name>
    <dbReference type="NCBI Taxonomy" id="2759022"/>
    <lineage>
        <taxon>Bacteria</taxon>
        <taxon>Bacillati</taxon>
        <taxon>Bacillota</taxon>
        <taxon>Clostridia</taxon>
        <taxon>Eubacteriales</taxon>
        <taxon>Clostridiaceae</taxon>
        <taxon>Clostridium</taxon>
    </lineage>
</organism>
<dbReference type="NCBIfam" id="TIGR00560">
    <property type="entry name" value="pgsA"/>
    <property type="match status" value="1"/>
</dbReference>
<keyword evidence="9 18" id="KW-0812">Transmembrane</keyword>
<dbReference type="InterPro" id="IPR004570">
    <property type="entry name" value="Phosphatidylglycerol_P_synth"/>
</dbReference>
<evidence type="ECO:0000313" key="20">
    <source>
        <dbReference type="Proteomes" id="UP000663802"/>
    </source>
</evidence>
<evidence type="ECO:0000256" key="11">
    <source>
        <dbReference type="ARBA" id="ARBA00023098"/>
    </source>
</evidence>
<dbReference type="InterPro" id="IPR048254">
    <property type="entry name" value="CDP_ALCOHOL_P_TRANSF_CS"/>
</dbReference>
<keyword evidence="10 18" id="KW-1133">Transmembrane helix</keyword>
<dbReference type="PANTHER" id="PTHR14269:SF62">
    <property type="entry name" value="CDP-DIACYLGLYCEROL--GLYCEROL-3-PHOSPHATE 3-PHOSPHATIDYLTRANSFERASE 1, CHLOROPLASTIC"/>
    <property type="match status" value="1"/>
</dbReference>
<evidence type="ECO:0000256" key="2">
    <source>
        <dbReference type="ARBA" id="ARBA00004141"/>
    </source>
</evidence>
<comment type="pathway">
    <text evidence="3">Phospholipid metabolism; phosphatidylglycerol biosynthesis; phosphatidylglycerol from CDP-diacylglycerol: step 1/2.</text>
</comment>
<comment type="caution">
    <text evidence="19">The sequence shown here is derived from an EMBL/GenBank/DDBJ whole genome shotgun (WGS) entry which is preliminary data.</text>
</comment>
<dbReference type="PROSITE" id="PS00379">
    <property type="entry name" value="CDP_ALCOHOL_P_TRANSF"/>
    <property type="match status" value="1"/>
</dbReference>
<dbReference type="Pfam" id="PF01066">
    <property type="entry name" value="CDP-OH_P_transf"/>
    <property type="match status" value="1"/>
</dbReference>
<keyword evidence="14" id="KW-1208">Phospholipid metabolism</keyword>
<dbReference type="InterPro" id="IPR050324">
    <property type="entry name" value="CDP-alcohol_PTase-I"/>
</dbReference>
<comment type="subcellular location">
    <subcellularLocation>
        <location evidence="2">Membrane</location>
        <topology evidence="2">Multi-pass membrane protein</topology>
    </subcellularLocation>
</comment>
<evidence type="ECO:0000256" key="7">
    <source>
        <dbReference type="ARBA" id="ARBA00022516"/>
    </source>
</evidence>
<feature type="transmembrane region" description="Helical" evidence="18">
    <location>
        <begin position="72"/>
        <end position="97"/>
    </location>
</feature>
<keyword evidence="8 17" id="KW-0808">Transferase</keyword>
<gene>
    <name evidence="19" type="primary">pgsA_2</name>
    <name evidence="19" type="ORF">CSC2_01450</name>
</gene>
<proteinExistence type="inferred from homology"/>
<evidence type="ECO:0000256" key="17">
    <source>
        <dbReference type="RuleBase" id="RU003750"/>
    </source>
</evidence>
<evidence type="ECO:0000256" key="18">
    <source>
        <dbReference type="SAM" id="Phobius"/>
    </source>
</evidence>
<feature type="transmembrane region" description="Helical" evidence="18">
    <location>
        <begin position="7"/>
        <end position="24"/>
    </location>
</feature>
<comment type="similarity">
    <text evidence="4 17">Belongs to the CDP-alcohol phosphatidyltransferase class-I family.</text>
</comment>
<evidence type="ECO:0000256" key="6">
    <source>
        <dbReference type="ARBA" id="ARBA00014944"/>
    </source>
</evidence>
<dbReference type="EC" id="2.7.8.5" evidence="5 16"/>
<comment type="function">
    <text evidence="1">This protein catalyzes the committed step to the synthesis of the acidic phospholipids.</text>
</comment>
<feature type="transmembrane region" description="Helical" evidence="18">
    <location>
        <begin position="128"/>
        <end position="149"/>
    </location>
</feature>
<dbReference type="Gene3D" id="1.20.120.1760">
    <property type="match status" value="1"/>
</dbReference>
<evidence type="ECO:0000256" key="16">
    <source>
        <dbReference type="NCBIfam" id="TIGR00560"/>
    </source>
</evidence>
<dbReference type="PIRSF" id="PIRSF000847">
    <property type="entry name" value="Phos_ph_gly_syn"/>
    <property type="match status" value="1"/>
</dbReference>
<dbReference type="EMBL" id="BMBA01000001">
    <property type="protein sequence ID" value="GFZ29619.1"/>
    <property type="molecule type" value="Genomic_DNA"/>
</dbReference>